<comment type="similarity">
    <text evidence="2">Belongs to the monovalent cation:proton antiporter 2 (CPA2) transporter (TC 2.A.37) family.</text>
</comment>
<evidence type="ECO:0000256" key="3">
    <source>
        <dbReference type="ARBA" id="ARBA00022448"/>
    </source>
</evidence>
<evidence type="ECO:0000256" key="7">
    <source>
        <dbReference type="SAM" id="Phobius"/>
    </source>
</evidence>
<feature type="transmembrane region" description="Helical" evidence="7">
    <location>
        <begin position="274"/>
        <end position="292"/>
    </location>
</feature>
<dbReference type="AlphaFoldDB" id="A0A1I3L744"/>
<sequence length="568" mass="60026">METWNLLFNIVLLLGACMVAGGLFARFGQSPMLGYLLAGMFLGGPGSIRVIHSEHEIEAIAELGVALLLFSLGLEFSIARLLSLGNKTLMAGGLQVLLTSIFGTLFCLVFGLPVTEAVAVGSLISLSSTACVLRVLMERSEVDSPQGRNTLAVLLTQDIAVVPLAIMMTFLAHGGTPASIAFDIGKTLLAAGGLIFALHISLNIIAVRALGTLTLDRNRELTLVLAVVVGLGSAWMAIRADISPSLGAFVAGMFLGSSPFATQIRADISSLRTVLLTLFFGAAGMVASPLWIAQHIPLVVFVTTLIVAGKAAIVWGIFRLAGQPHQIAAATGICLAQIGEFAFVLASIGRESGVIQHETHMLVVSVTIASLCATPLLVSNAVRIGCKLSTLIGATALRPGESASFVEQHPDIVIIGFGPAGRLAAEPFVGRGERVHVIDLNQRGVAEAQRLGFIAYVGDASQAEVLEHAHVEGAKVIMITIPDHAAALRILEELRRVAPHTHITVRSRYQRFTHEYFDSGASVVIGDEEEVGARLGRESEAWLMILDETARQTEGESEADGLLSAEAM</sequence>
<feature type="transmembrane region" description="Helical" evidence="7">
    <location>
        <begin position="360"/>
        <end position="378"/>
    </location>
</feature>
<dbReference type="InterPro" id="IPR038770">
    <property type="entry name" value="Na+/solute_symporter_sf"/>
</dbReference>
<evidence type="ECO:0000256" key="1">
    <source>
        <dbReference type="ARBA" id="ARBA00004141"/>
    </source>
</evidence>
<protein>
    <submittedName>
        <fullName evidence="9">Monovalent cation:H+ antiporter-2, CPA2 family</fullName>
    </submittedName>
</protein>
<reference evidence="10" key="1">
    <citation type="submission" date="2016-10" db="EMBL/GenBank/DDBJ databases">
        <authorList>
            <person name="Varghese N."/>
            <person name="Submissions S."/>
        </authorList>
    </citation>
    <scope>NUCLEOTIDE SEQUENCE [LARGE SCALE GENOMIC DNA]</scope>
    <source>
        <strain evidence="10">DSM 26348</strain>
    </source>
</reference>
<keyword evidence="6 7" id="KW-0472">Membrane</keyword>
<dbReference type="InterPro" id="IPR036291">
    <property type="entry name" value="NAD(P)-bd_dom_sf"/>
</dbReference>
<keyword evidence="3" id="KW-0813">Transport</keyword>
<dbReference type="PROSITE" id="PS51201">
    <property type="entry name" value="RCK_N"/>
    <property type="match status" value="1"/>
</dbReference>
<dbReference type="Gene3D" id="1.20.1530.20">
    <property type="match status" value="1"/>
</dbReference>
<feature type="transmembrane region" description="Helical" evidence="7">
    <location>
        <begin position="63"/>
        <end position="82"/>
    </location>
</feature>
<dbReference type="Gene3D" id="3.40.50.720">
    <property type="entry name" value="NAD(P)-binding Rossmann-like Domain"/>
    <property type="match status" value="1"/>
</dbReference>
<organism evidence="9 10">
    <name type="scientific">Planctomicrobium piriforme</name>
    <dbReference type="NCBI Taxonomy" id="1576369"/>
    <lineage>
        <taxon>Bacteria</taxon>
        <taxon>Pseudomonadati</taxon>
        <taxon>Planctomycetota</taxon>
        <taxon>Planctomycetia</taxon>
        <taxon>Planctomycetales</taxon>
        <taxon>Planctomycetaceae</taxon>
        <taxon>Planctomicrobium</taxon>
    </lineage>
</organism>
<dbReference type="InterPro" id="IPR006153">
    <property type="entry name" value="Cation/H_exchanger_TM"/>
</dbReference>
<name>A0A1I3L744_9PLAN</name>
<evidence type="ECO:0000313" key="9">
    <source>
        <dbReference type="EMBL" id="SFI80346.1"/>
    </source>
</evidence>
<dbReference type="EMBL" id="FOQD01000012">
    <property type="protein sequence ID" value="SFI80346.1"/>
    <property type="molecule type" value="Genomic_DNA"/>
</dbReference>
<keyword evidence="4 7" id="KW-0812">Transmembrane</keyword>
<dbReference type="GO" id="GO:0016020">
    <property type="term" value="C:membrane"/>
    <property type="evidence" value="ECO:0007669"/>
    <property type="project" value="UniProtKB-SubCell"/>
</dbReference>
<dbReference type="Proteomes" id="UP000199518">
    <property type="component" value="Unassembled WGS sequence"/>
</dbReference>
<dbReference type="Pfam" id="PF00999">
    <property type="entry name" value="Na_H_Exchanger"/>
    <property type="match status" value="1"/>
</dbReference>
<dbReference type="InterPro" id="IPR003148">
    <property type="entry name" value="RCK_N"/>
</dbReference>
<feature type="transmembrane region" description="Helical" evidence="7">
    <location>
        <begin position="89"/>
        <end position="111"/>
    </location>
</feature>
<accession>A0A1I3L744</accession>
<dbReference type="PANTHER" id="PTHR42751:SF3">
    <property type="entry name" value="SODIUM_GLUTAMATE SYMPORTER"/>
    <property type="match status" value="1"/>
</dbReference>
<feature type="transmembrane region" description="Helical" evidence="7">
    <location>
        <begin position="298"/>
        <end position="318"/>
    </location>
</feature>
<dbReference type="PANTHER" id="PTHR42751">
    <property type="entry name" value="SODIUM/HYDROGEN EXCHANGER FAMILY/TRKA DOMAIN PROTEIN"/>
    <property type="match status" value="1"/>
</dbReference>
<evidence type="ECO:0000256" key="4">
    <source>
        <dbReference type="ARBA" id="ARBA00022692"/>
    </source>
</evidence>
<proteinExistence type="inferred from homology"/>
<dbReference type="Pfam" id="PF02254">
    <property type="entry name" value="TrkA_N"/>
    <property type="match status" value="1"/>
</dbReference>
<dbReference type="RefSeq" id="WP_245764637.1">
    <property type="nucleotide sequence ID" value="NZ_FOQD01000012.1"/>
</dbReference>
<feature type="domain" description="RCK N-terminal" evidence="8">
    <location>
        <begin position="409"/>
        <end position="525"/>
    </location>
</feature>
<evidence type="ECO:0000256" key="5">
    <source>
        <dbReference type="ARBA" id="ARBA00022989"/>
    </source>
</evidence>
<evidence type="ECO:0000256" key="2">
    <source>
        <dbReference type="ARBA" id="ARBA00005551"/>
    </source>
</evidence>
<dbReference type="GO" id="GO:1902600">
    <property type="term" value="P:proton transmembrane transport"/>
    <property type="evidence" value="ECO:0007669"/>
    <property type="project" value="InterPro"/>
</dbReference>
<feature type="transmembrane region" description="Helical" evidence="7">
    <location>
        <begin position="327"/>
        <end position="348"/>
    </location>
</feature>
<gene>
    <name evidence="9" type="ORF">SAMN05421753_112156</name>
</gene>
<comment type="subcellular location">
    <subcellularLocation>
        <location evidence="1">Membrane</location>
        <topology evidence="1">Multi-pass membrane protein</topology>
    </subcellularLocation>
</comment>
<feature type="transmembrane region" description="Helical" evidence="7">
    <location>
        <begin position="6"/>
        <end position="25"/>
    </location>
</feature>
<dbReference type="GO" id="GO:0015297">
    <property type="term" value="F:antiporter activity"/>
    <property type="evidence" value="ECO:0007669"/>
    <property type="project" value="InterPro"/>
</dbReference>
<feature type="transmembrane region" description="Helical" evidence="7">
    <location>
        <begin position="244"/>
        <end position="262"/>
    </location>
</feature>
<evidence type="ECO:0000259" key="8">
    <source>
        <dbReference type="PROSITE" id="PS51201"/>
    </source>
</evidence>
<dbReference type="SUPFAM" id="SSF51735">
    <property type="entry name" value="NAD(P)-binding Rossmann-fold domains"/>
    <property type="match status" value="1"/>
</dbReference>
<keyword evidence="10" id="KW-1185">Reference proteome</keyword>
<evidence type="ECO:0000313" key="10">
    <source>
        <dbReference type="Proteomes" id="UP000199518"/>
    </source>
</evidence>
<feature type="transmembrane region" description="Helical" evidence="7">
    <location>
        <begin position="221"/>
        <end position="238"/>
    </location>
</feature>
<dbReference type="GO" id="GO:0006813">
    <property type="term" value="P:potassium ion transport"/>
    <property type="evidence" value="ECO:0007669"/>
    <property type="project" value="InterPro"/>
</dbReference>
<evidence type="ECO:0000256" key="6">
    <source>
        <dbReference type="ARBA" id="ARBA00023136"/>
    </source>
</evidence>
<dbReference type="STRING" id="1576369.SAMN05421753_112156"/>
<feature type="transmembrane region" description="Helical" evidence="7">
    <location>
        <begin position="149"/>
        <end position="168"/>
    </location>
</feature>
<feature type="transmembrane region" description="Helical" evidence="7">
    <location>
        <begin position="117"/>
        <end position="137"/>
    </location>
</feature>
<keyword evidence="5 7" id="KW-1133">Transmembrane helix</keyword>
<feature type="transmembrane region" description="Helical" evidence="7">
    <location>
        <begin position="188"/>
        <end position="209"/>
    </location>
</feature>